<name>A0A6A3IM81_9STRA</name>
<dbReference type="EMBL" id="QXFV01012620">
    <property type="protein sequence ID" value="KAE8951526.1"/>
    <property type="molecule type" value="Genomic_DNA"/>
</dbReference>
<dbReference type="EMBL" id="QXFT01006792">
    <property type="protein sequence ID" value="KAE9267981.1"/>
    <property type="molecule type" value="Genomic_DNA"/>
</dbReference>
<feature type="chain" id="PRO_5036379757" description="Secreted protein" evidence="1">
    <location>
        <begin position="23"/>
        <end position="71"/>
    </location>
</feature>
<evidence type="ECO:0000313" key="4">
    <source>
        <dbReference type="EMBL" id="KAE9267981.1"/>
    </source>
</evidence>
<accession>A0A6A3IM81</accession>
<dbReference type="Proteomes" id="UP000434957">
    <property type="component" value="Unassembled WGS sequence"/>
</dbReference>
<keyword evidence="1" id="KW-0732">Signal</keyword>
<evidence type="ECO:0000313" key="6">
    <source>
        <dbReference type="Proteomes" id="UP000434957"/>
    </source>
</evidence>
<organism evidence="3 7">
    <name type="scientific">Phytophthora rubi</name>
    <dbReference type="NCBI Taxonomy" id="129364"/>
    <lineage>
        <taxon>Eukaryota</taxon>
        <taxon>Sar</taxon>
        <taxon>Stramenopiles</taxon>
        <taxon>Oomycota</taxon>
        <taxon>Peronosporomycetes</taxon>
        <taxon>Peronosporales</taxon>
        <taxon>Peronosporaceae</taxon>
        <taxon>Phytophthora</taxon>
    </lineage>
</organism>
<proteinExistence type="predicted"/>
<comment type="caution">
    <text evidence="3">The sequence shown here is derived from an EMBL/GenBank/DDBJ whole genome shotgun (WGS) entry which is preliminary data.</text>
</comment>
<gene>
    <name evidence="2" type="ORF">PR001_g33684</name>
    <name evidence="3" type="ORF">PR002_g24048</name>
    <name evidence="4" type="ORF">PR003_g31598</name>
</gene>
<dbReference type="AlphaFoldDB" id="A0A6A3IM81"/>
<dbReference type="Proteomes" id="UP000435112">
    <property type="component" value="Unassembled WGS sequence"/>
</dbReference>
<evidence type="ECO:0000313" key="3">
    <source>
        <dbReference type="EMBL" id="KAE8980683.1"/>
    </source>
</evidence>
<feature type="signal peptide" evidence="1">
    <location>
        <begin position="1"/>
        <end position="22"/>
    </location>
</feature>
<evidence type="ECO:0000313" key="5">
    <source>
        <dbReference type="Proteomes" id="UP000429607"/>
    </source>
</evidence>
<evidence type="ECO:0008006" key="8">
    <source>
        <dbReference type="Google" id="ProtNLM"/>
    </source>
</evidence>
<reference evidence="5 7" key="1">
    <citation type="submission" date="2018-09" db="EMBL/GenBank/DDBJ databases">
        <title>Genomic investigation of the strawberry pathogen Phytophthora fragariae indicates pathogenicity is determined by transcriptional variation in three key races.</title>
        <authorList>
            <person name="Adams T.M."/>
            <person name="Armitage A.D."/>
            <person name="Sobczyk M.K."/>
            <person name="Bates H.J."/>
            <person name="Dunwell J.M."/>
            <person name="Nellist C.F."/>
            <person name="Harrison R.J."/>
        </authorList>
    </citation>
    <scope>NUCLEOTIDE SEQUENCE [LARGE SCALE GENOMIC DNA]</scope>
    <source>
        <strain evidence="2 5">SCRP249</strain>
        <strain evidence="3 7">SCRP324</strain>
        <strain evidence="4 6">SCRP333</strain>
    </source>
</reference>
<dbReference type="EMBL" id="QXFU01002868">
    <property type="protein sequence ID" value="KAE8980683.1"/>
    <property type="molecule type" value="Genomic_DNA"/>
</dbReference>
<sequence length="71" mass="7816">MLCSITQHFIVCLILSKDQVIAGLATTAKRACNTPKARSTSFRTDSWKAANFFCLLSRGVDTVLTKHFHSG</sequence>
<protein>
    <recommendedName>
        <fullName evidence="8">Secreted protein</fullName>
    </recommendedName>
</protein>
<keyword evidence="6" id="KW-1185">Reference proteome</keyword>
<dbReference type="Proteomes" id="UP000429607">
    <property type="component" value="Unassembled WGS sequence"/>
</dbReference>
<evidence type="ECO:0000256" key="1">
    <source>
        <dbReference type="SAM" id="SignalP"/>
    </source>
</evidence>
<evidence type="ECO:0000313" key="2">
    <source>
        <dbReference type="EMBL" id="KAE8951526.1"/>
    </source>
</evidence>
<evidence type="ECO:0000313" key="7">
    <source>
        <dbReference type="Proteomes" id="UP000435112"/>
    </source>
</evidence>